<reference evidence="2" key="1">
    <citation type="submission" date="2022-11" db="EMBL/GenBank/DDBJ databases">
        <title>Centuries of genome instability and evolution in soft-shell clam transmissible cancer (bioRxiv).</title>
        <authorList>
            <person name="Hart S.F.M."/>
            <person name="Yonemitsu M.A."/>
            <person name="Giersch R.M."/>
            <person name="Beal B.F."/>
            <person name="Arriagada G."/>
            <person name="Davis B.W."/>
            <person name="Ostrander E.A."/>
            <person name="Goff S.P."/>
            <person name="Metzger M.J."/>
        </authorList>
    </citation>
    <scope>NUCLEOTIDE SEQUENCE</scope>
    <source>
        <strain evidence="2">MELC-2E11</strain>
        <tissue evidence="2">Siphon/mantle</tissue>
    </source>
</reference>
<evidence type="ECO:0000256" key="1">
    <source>
        <dbReference type="SAM" id="Phobius"/>
    </source>
</evidence>
<keyword evidence="3" id="KW-1185">Reference proteome</keyword>
<keyword evidence="1" id="KW-0472">Membrane</keyword>
<protein>
    <submittedName>
        <fullName evidence="2">Uncharacterized protein</fullName>
    </submittedName>
</protein>
<accession>A0ABY7E4V3</accession>
<proteinExistence type="predicted"/>
<feature type="transmembrane region" description="Helical" evidence="1">
    <location>
        <begin position="57"/>
        <end position="77"/>
    </location>
</feature>
<keyword evidence="1" id="KW-1133">Transmembrane helix</keyword>
<name>A0ABY7E4V3_MYAAR</name>
<evidence type="ECO:0000313" key="3">
    <source>
        <dbReference type="Proteomes" id="UP001164746"/>
    </source>
</evidence>
<evidence type="ECO:0000313" key="2">
    <source>
        <dbReference type="EMBL" id="WAR05043.1"/>
    </source>
</evidence>
<keyword evidence="1" id="KW-0812">Transmembrane</keyword>
<sequence length="98" mass="11134">MRNYYVGFTNYLQHLYEVAKTEATANHDATRGTTPARQNVINDAKQPRYDKVELTAVILPIVIGIVAVIAVVAGVYWRKRQMYGEPEIISPYLIHTQV</sequence>
<dbReference type="Proteomes" id="UP001164746">
    <property type="component" value="Chromosome 5"/>
</dbReference>
<organism evidence="2 3">
    <name type="scientific">Mya arenaria</name>
    <name type="common">Soft-shell clam</name>
    <dbReference type="NCBI Taxonomy" id="6604"/>
    <lineage>
        <taxon>Eukaryota</taxon>
        <taxon>Metazoa</taxon>
        <taxon>Spiralia</taxon>
        <taxon>Lophotrochozoa</taxon>
        <taxon>Mollusca</taxon>
        <taxon>Bivalvia</taxon>
        <taxon>Autobranchia</taxon>
        <taxon>Heteroconchia</taxon>
        <taxon>Euheterodonta</taxon>
        <taxon>Imparidentia</taxon>
        <taxon>Neoheterodontei</taxon>
        <taxon>Myida</taxon>
        <taxon>Myoidea</taxon>
        <taxon>Myidae</taxon>
        <taxon>Mya</taxon>
    </lineage>
</organism>
<gene>
    <name evidence="2" type="ORF">MAR_020412</name>
</gene>
<dbReference type="EMBL" id="CP111016">
    <property type="protein sequence ID" value="WAR05043.1"/>
    <property type="molecule type" value="Genomic_DNA"/>
</dbReference>